<sequence>MMGHIPEESTSFVGRAGELACLDRALAGHRLVTLTGTGGVGKTRLALQAAARAAQRFRDGVWWTDLSSLDGERLLLATVSDAVDLSDHTSRLPVEALCAWLAGKELLLVLDSCEHLVDSCRHLVADLLTTVPGLTVLATSRQPLDLDAEHLIDVQPMPADGQDALSLFTERAAAGSGGRLTETGADSAAGAICRRLEGIPLALELAAAQVGQATVEEVAERLGSRFDLVSRSVAVWPQRHRTLRTTIGWSHELCRPLERLLWARLTVFRGGFDLASARSVCSGGPLSAEAVGPVLERLVAQSVVRRDGRRYRMLDTIREYGQWWLRALSEDAALADRHAYHYLRLARQADAGWLSADQASWYRWVNDARTDLCTALDHLLARAPRHALDLAGLIGFFWSGCGHLHETRGYLEQGLAGYPVRGRERTRALWALGLTVTLQGQYEAARRLSEESARAAREDGDNEAVVAAAYLSGLISLLTGDPLAAQATADHALEADPGPPVASAARFRCHLVRVFALIGLEKLPEARSEAEALRDRCVELDECWTRSYLDYQLSIVALLAGDPTAAARHARTMLDGKRLLRDNFGIALGLDLLAAAIAAQGEAERAAGVFGVGQAFWRTVGHPQRGTPELGPIREECERTARAGIGDEAYERAFRRGASANLQAALASVLDAASPIEA</sequence>
<dbReference type="InterPro" id="IPR027417">
    <property type="entry name" value="P-loop_NTPase"/>
</dbReference>
<gene>
    <name evidence="2" type="ORF">ACIGXA_16580</name>
</gene>
<reference evidence="2 3" key="1">
    <citation type="submission" date="2024-10" db="EMBL/GenBank/DDBJ databases">
        <title>The Natural Products Discovery Center: Release of the First 8490 Sequenced Strains for Exploring Actinobacteria Biosynthetic Diversity.</title>
        <authorList>
            <person name="Kalkreuter E."/>
            <person name="Kautsar S.A."/>
            <person name="Yang D."/>
            <person name="Bader C.D."/>
            <person name="Teijaro C.N."/>
            <person name="Fluegel L."/>
            <person name="Davis C.M."/>
            <person name="Simpson J.R."/>
            <person name="Lauterbach L."/>
            <person name="Steele A.D."/>
            <person name="Gui C."/>
            <person name="Meng S."/>
            <person name="Li G."/>
            <person name="Viehrig K."/>
            <person name="Ye F."/>
            <person name="Su P."/>
            <person name="Kiefer A.F."/>
            <person name="Nichols A."/>
            <person name="Cepeda A.J."/>
            <person name="Yan W."/>
            <person name="Fan B."/>
            <person name="Jiang Y."/>
            <person name="Adhikari A."/>
            <person name="Zheng C.-J."/>
            <person name="Schuster L."/>
            <person name="Cowan T.M."/>
            <person name="Smanski M.J."/>
            <person name="Chevrette M.G."/>
            <person name="De Carvalho L.P.S."/>
            <person name="Shen B."/>
        </authorList>
    </citation>
    <scope>NUCLEOTIDE SEQUENCE [LARGE SCALE GENOMIC DNA]</scope>
    <source>
        <strain evidence="2 3">NPDC053399</strain>
    </source>
</reference>
<dbReference type="PRINTS" id="PR00364">
    <property type="entry name" value="DISEASERSIST"/>
</dbReference>
<keyword evidence="3" id="KW-1185">Reference proteome</keyword>
<dbReference type="Gene3D" id="1.25.40.10">
    <property type="entry name" value="Tetratricopeptide repeat domain"/>
    <property type="match status" value="1"/>
</dbReference>
<dbReference type="Pfam" id="PF00931">
    <property type="entry name" value="NB-ARC"/>
    <property type="match status" value="1"/>
</dbReference>
<evidence type="ECO:0000259" key="1">
    <source>
        <dbReference type="Pfam" id="PF00931"/>
    </source>
</evidence>
<dbReference type="Proteomes" id="UP001614394">
    <property type="component" value="Unassembled WGS sequence"/>
</dbReference>
<keyword evidence="2" id="KW-0547">Nucleotide-binding</keyword>
<proteinExistence type="predicted"/>
<dbReference type="SUPFAM" id="SSF48452">
    <property type="entry name" value="TPR-like"/>
    <property type="match status" value="1"/>
</dbReference>
<accession>A0ABW8C9U2</accession>
<protein>
    <submittedName>
        <fullName evidence="2">ATP-binding protein</fullName>
    </submittedName>
</protein>
<dbReference type="PANTHER" id="PTHR47691:SF3">
    <property type="entry name" value="HTH-TYPE TRANSCRIPTIONAL REGULATOR RV0890C-RELATED"/>
    <property type="match status" value="1"/>
</dbReference>
<dbReference type="Gene3D" id="3.40.50.300">
    <property type="entry name" value="P-loop containing nucleotide triphosphate hydrolases"/>
    <property type="match status" value="1"/>
</dbReference>
<dbReference type="SUPFAM" id="SSF52540">
    <property type="entry name" value="P-loop containing nucleoside triphosphate hydrolases"/>
    <property type="match status" value="1"/>
</dbReference>
<dbReference type="InterPro" id="IPR011990">
    <property type="entry name" value="TPR-like_helical_dom_sf"/>
</dbReference>
<dbReference type="PANTHER" id="PTHR47691">
    <property type="entry name" value="REGULATOR-RELATED"/>
    <property type="match status" value="1"/>
</dbReference>
<dbReference type="InterPro" id="IPR002182">
    <property type="entry name" value="NB-ARC"/>
</dbReference>
<keyword evidence="2" id="KW-0067">ATP-binding</keyword>
<comment type="caution">
    <text evidence="2">The sequence shown here is derived from an EMBL/GenBank/DDBJ whole genome shotgun (WGS) entry which is preliminary data.</text>
</comment>
<dbReference type="GO" id="GO:0005524">
    <property type="term" value="F:ATP binding"/>
    <property type="evidence" value="ECO:0007669"/>
    <property type="project" value="UniProtKB-KW"/>
</dbReference>
<name>A0ABW8C9U2_9ACTN</name>
<evidence type="ECO:0000313" key="2">
    <source>
        <dbReference type="EMBL" id="MFI9102135.1"/>
    </source>
</evidence>
<feature type="domain" description="NB-ARC" evidence="1">
    <location>
        <begin position="30"/>
        <end position="141"/>
    </location>
</feature>
<organism evidence="2 3">
    <name type="scientific">Streptomyces fildesensis</name>
    <dbReference type="NCBI Taxonomy" id="375757"/>
    <lineage>
        <taxon>Bacteria</taxon>
        <taxon>Bacillati</taxon>
        <taxon>Actinomycetota</taxon>
        <taxon>Actinomycetes</taxon>
        <taxon>Kitasatosporales</taxon>
        <taxon>Streptomycetaceae</taxon>
        <taxon>Streptomyces</taxon>
    </lineage>
</organism>
<evidence type="ECO:0000313" key="3">
    <source>
        <dbReference type="Proteomes" id="UP001614394"/>
    </source>
</evidence>
<dbReference type="EMBL" id="JBITYG010000004">
    <property type="protein sequence ID" value="MFI9102135.1"/>
    <property type="molecule type" value="Genomic_DNA"/>
</dbReference>
<dbReference type="RefSeq" id="WP_399649371.1">
    <property type="nucleotide sequence ID" value="NZ_JBITYG010000004.1"/>
</dbReference>